<feature type="transmembrane region" description="Helical" evidence="1">
    <location>
        <begin position="12"/>
        <end position="29"/>
    </location>
</feature>
<evidence type="ECO:0000256" key="1">
    <source>
        <dbReference type="SAM" id="Phobius"/>
    </source>
</evidence>
<protein>
    <submittedName>
        <fullName evidence="2">Uncharacterized protein</fullName>
    </submittedName>
</protein>
<sequence length="262" mass="31201">MVWKIILEFSSHLITVLALLLLASFFPSANKKQLEKEYNFEELEKIYKKYDIYGSFIFIVITPLTIYGLYCLFSRITPFFETKHEEYLYFIRTQDLSWWLSGGLTITFISLIVDIFFRSMMDYDKLLEYEIYSNMKNGIDGRRFVKGWIVLCSILSIIGFELANDSYFGVKGNMVEYNFLERLSPEKYLFDEIHKIEYITETPRGIFRVAPYYKVYFKDSIIWNTDQIPSKQPMLSQMIKYLSVHSKRRIDSLHVVNISYVK</sequence>
<organism evidence="2 3">
    <name type="scientific">Arcicella lustrica</name>
    <dbReference type="NCBI Taxonomy" id="2984196"/>
    <lineage>
        <taxon>Bacteria</taxon>
        <taxon>Pseudomonadati</taxon>
        <taxon>Bacteroidota</taxon>
        <taxon>Cytophagia</taxon>
        <taxon>Cytophagales</taxon>
        <taxon>Flectobacillaceae</taxon>
        <taxon>Arcicella</taxon>
    </lineage>
</organism>
<comment type="caution">
    <text evidence="2">The sequence shown here is derived from an EMBL/GenBank/DDBJ whole genome shotgun (WGS) entry which is preliminary data.</text>
</comment>
<accession>A0ABU5SDY4</accession>
<gene>
    <name evidence="2" type="ORF">VB798_02830</name>
</gene>
<evidence type="ECO:0000313" key="3">
    <source>
        <dbReference type="Proteomes" id="UP001302222"/>
    </source>
</evidence>
<keyword evidence="1" id="KW-0812">Transmembrane</keyword>
<keyword evidence="1" id="KW-1133">Transmembrane helix</keyword>
<reference evidence="2 3" key="1">
    <citation type="submission" date="2023-12" db="EMBL/GenBank/DDBJ databases">
        <title>Novel species of the genus Arcicella isolated from rivers.</title>
        <authorList>
            <person name="Lu H."/>
        </authorList>
    </citation>
    <scope>NUCLEOTIDE SEQUENCE [LARGE SCALE GENOMIC DNA]</scope>
    <source>
        <strain evidence="2 3">DC25W</strain>
    </source>
</reference>
<proteinExistence type="predicted"/>
<feature type="transmembrane region" description="Helical" evidence="1">
    <location>
        <begin position="50"/>
        <end position="76"/>
    </location>
</feature>
<evidence type="ECO:0000313" key="2">
    <source>
        <dbReference type="EMBL" id="MEA5425489.1"/>
    </source>
</evidence>
<feature type="transmembrane region" description="Helical" evidence="1">
    <location>
        <begin position="96"/>
        <end position="117"/>
    </location>
</feature>
<dbReference type="EMBL" id="JAYGIM010000001">
    <property type="protein sequence ID" value="MEA5425489.1"/>
    <property type="molecule type" value="Genomic_DNA"/>
</dbReference>
<name>A0ABU5SDY4_9BACT</name>
<dbReference type="RefSeq" id="WP_323255744.1">
    <property type="nucleotide sequence ID" value="NZ_JAYGIM010000001.1"/>
</dbReference>
<dbReference type="Proteomes" id="UP001302222">
    <property type="component" value="Unassembled WGS sequence"/>
</dbReference>
<keyword evidence="1" id="KW-0472">Membrane</keyword>
<keyword evidence="3" id="KW-1185">Reference proteome</keyword>